<feature type="active site" description="Proton acceptor" evidence="5">
    <location>
        <position position="576"/>
    </location>
</feature>
<dbReference type="EMBL" id="JAYKXP010000019">
    <property type="protein sequence ID" value="KAK7047623.1"/>
    <property type="molecule type" value="Genomic_DNA"/>
</dbReference>
<feature type="chain" id="PRO_5043889162" description="Aryl-alcohol oxidase" evidence="7">
    <location>
        <begin position="24"/>
        <end position="597"/>
    </location>
</feature>
<keyword evidence="7" id="KW-0732">Signal</keyword>
<feature type="domain" description="Glucose-methanol-choline oxidoreductase N-terminal" evidence="8">
    <location>
        <begin position="37"/>
        <end position="348"/>
    </location>
</feature>
<dbReference type="GO" id="GO:0016614">
    <property type="term" value="F:oxidoreductase activity, acting on CH-OH group of donors"/>
    <property type="evidence" value="ECO:0007669"/>
    <property type="project" value="InterPro"/>
</dbReference>
<feature type="binding site" evidence="6">
    <location>
        <position position="115"/>
    </location>
    <ligand>
        <name>FAD</name>
        <dbReference type="ChEBI" id="CHEBI:57692"/>
    </ligand>
</feature>
<keyword evidence="3" id="KW-0285">Flavoprotein</keyword>
<dbReference type="PANTHER" id="PTHR11552">
    <property type="entry name" value="GLUCOSE-METHANOL-CHOLINE GMC OXIDOREDUCTASE"/>
    <property type="match status" value="1"/>
</dbReference>
<evidence type="ECO:0000256" key="2">
    <source>
        <dbReference type="ARBA" id="ARBA00010790"/>
    </source>
</evidence>
<dbReference type="Pfam" id="PF00732">
    <property type="entry name" value="GMC_oxred_N"/>
    <property type="match status" value="1"/>
</dbReference>
<evidence type="ECO:0000259" key="9">
    <source>
        <dbReference type="Pfam" id="PF05199"/>
    </source>
</evidence>
<feature type="active site" description="Proton donor" evidence="5">
    <location>
        <position position="532"/>
    </location>
</feature>
<dbReference type="SUPFAM" id="SSF54373">
    <property type="entry name" value="FAD-linked reductases, C-terminal domain"/>
    <property type="match status" value="1"/>
</dbReference>
<accession>A0AAW0D5C4</accession>
<protein>
    <recommendedName>
        <fullName evidence="12">Aryl-alcohol oxidase</fullName>
    </recommendedName>
</protein>
<dbReference type="InterPro" id="IPR036188">
    <property type="entry name" value="FAD/NAD-bd_sf"/>
</dbReference>
<keyword evidence="4 6" id="KW-0274">FAD</keyword>
<evidence type="ECO:0000256" key="5">
    <source>
        <dbReference type="PIRSR" id="PIRSR000137-1"/>
    </source>
</evidence>
<feature type="binding site" evidence="6">
    <location>
        <position position="119"/>
    </location>
    <ligand>
        <name>FAD</name>
        <dbReference type="ChEBI" id="CHEBI:57692"/>
    </ligand>
</feature>
<dbReference type="InterPro" id="IPR000172">
    <property type="entry name" value="GMC_OxRdtase_N"/>
</dbReference>
<keyword evidence="11" id="KW-1185">Reference proteome</keyword>
<evidence type="ECO:0000256" key="7">
    <source>
        <dbReference type="SAM" id="SignalP"/>
    </source>
</evidence>
<dbReference type="SUPFAM" id="SSF51905">
    <property type="entry name" value="FAD/NAD(P)-binding domain"/>
    <property type="match status" value="1"/>
</dbReference>
<organism evidence="10 11">
    <name type="scientific">Paramarasmius palmivorus</name>
    <dbReference type="NCBI Taxonomy" id="297713"/>
    <lineage>
        <taxon>Eukaryota</taxon>
        <taxon>Fungi</taxon>
        <taxon>Dikarya</taxon>
        <taxon>Basidiomycota</taxon>
        <taxon>Agaricomycotina</taxon>
        <taxon>Agaricomycetes</taxon>
        <taxon>Agaricomycetidae</taxon>
        <taxon>Agaricales</taxon>
        <taxon>Marasmiineae</taxon>
        <taxon>Marasmiaceae</taxon>
        <taxon>Paramarasmius</taxon>
    </lineage>
</organism>
<dbReference type="GO" id="GO:0050660">
    <property type="term" value="F:flavin adenine dinucleotide binding"/>
    <property type="evidence" value="ECO:0007669"/>
    <property type="project" value="InterPro"/>
</dbReference>
<evidence type="ECO:0000256" key="4">
    <source>
        <dbReference type="ARBA" id="ARBA00022827"/>
    </source>
</evidence>
<feature type="domain" description="Glucose-methanol-choline oxidoreductase C-terminal" evidence="9">
    <location>
        <begin position="448"/>
        <end position="585"/>
    </location>
</feature>
<evidence type="ECO:0000313" key="10">
    <source>
        <dbReference type="EMBL" id="KAK7047623.1"/>
    </source>
</evidence>
<feature type="binding site" evidence="6">
    <location>
        <position position="264"/>
    </location>
    <ligand>
        <name>FAD</name>
        <dbReference type="ChEBI" id="CHEBI:57692"/>
    </ligand>
</feature>
<name>A0AAW0D5C4_9AGAR</name>
<comment type="similarity">
    <text evidence="2">Belongs to the GMC oxidoreductase family.</text>
</comment>
<dbReference type="PANTHER" id="PTHR11552:SF147">
    <property type="entry name" value="CHOLINE DEHYDROGENASE, MITOCHONDRIAL"/>
    <property type="match status" value="1"/>
</dbReference>
<comment type="caution">
    <text evidence="10">The sequence shown here is derived from an EMBL/GenBank/DDBJ whole genome shotgun (WGS) entry which is preliminary data.</text>
</comment>
<dbReference type="Proteomes" id="UP001383192">
    <property type="component" value="Unassembled WGS sequence"/>
</dbReference>
<dbReference type="InterPro" id="IPR007867">
    <property type="entry name" value="GMC_OxRtase_C"/>
</dbReference>
<evidence type="ECO:0000256" key="6">
    <source>
        <dbReference type="PIRSR" id="PIRSR000137-2"/>
    </source>
</evidence>
<gene>
    <name evidence="10" type="ORF">VNI00_006391</name>
</gene>
<feature type="signal peptide" evidence="7">
    <location>
        <begin position="1"/>
        <end position="23"/>
    </location>
</feature>
<evidence type="ECO:0008006" key="12">
    <source>
        <dbReference type="Google" id="ProtNLM"/>
    </source>
</evidence>
<evidence type="ECO:0000259" key="8">
    <source>
        <dbReference type="Pfam" id="PF00732"/>
    </source>
</evidence>
<sequence length="597" mass="64355">MFLSRFTTSIVWLLCFVTWGALAEIYEDVADLPVTEYDFVVVGGGTAGGVVANRLTENGSHKVLLLEAGGLPTDRTQIDVPFFCTRESAQYDWNFTTVDQPGLNGNPSVMPRGFVLGGTTSINGMFYTRGSAEDFDRFAAITGDPGWSWAEIQSFIALNEKWVPPADGRDTTGQFTPSAHSTTGMNAVSLPGFLQLTDSMGLRASEELGGAFSYNEDINSGKPLGFGWLQVTVNGRNRSGVLASYLAPEFVARENLDILLHARVSRVLPSEGCDSELPAFRSVEFAQDLDGPLFSVSASKEVVLSAGVIGTPHILLNSGIGDASELDAVGVTPLVDLPSVGKNFTDQPLAGNFWVVDSNQTYDRVWQNTTYLNEVLEEWDTQGTGPLVDTFANQIAYVRVNDTITERFGDPSAGPNTAHLELYVGNGYWLGTPPNGSYLTIATLVVSPASRGTLKLNVSDPFAAPLIDPAYFSSEFDVLAMMEGVRLAGKFLNSSVWDGYIVERYSAFANVDLDDDQQLEDYVRNTSATSAHAVGGATMSAVDAEYGVVNPDLLVKGVEGLRIVDASVFPFVTSGHTQAPVYIVAERGADLIKKTWE</sequence>
<dbReference type="InterPro" id="IPR012132">
    <property type="entry name" value="GMC_OxRdtase"/>
</dbReference>
<dbReference type="Pfam" id="PF05199">
    <property type="entry name" value="GMC_oxred_C"/>
    <property type="match status" value="1"/>
</dbReference>
<dbReference type="AlphaFoldDB" id="A0AAW0D5C4"/>
<evidence type="ECO:0000256" key="3">
    <source>
        <dbReference type="ARBA" id="ARBA00022630"/>
    </source>
</evidence>
<evidence type="ECO:0000313" key="11">
    <source>
        <dbReference type="Proteomes" id="UP001383192"/>
    </source>
</evidence>
<comment type="cofactor">
    <cofactor evidence="1 6">
        <name>FAD</name>
        <dbReference type="ChEBI" id="CHEBI:57692"/>
    </cofactor>
</comment>
<dbReference type="Gene3D" id="3.50.50.60">
    <property type="entry name" value="FAD/NAD(P)-binding domain"/>
    <property type="match status" value="1"/>
</dbReference>
<proteinExistence type="inferred from homology"/>
<dbReference type="PIRSF" id="PIRSF000137">
    <property type="entry name" value="Alcohol_oxidase"/>
    <property type="match status" value="1"/>
</dbReference>
<dbReference type="Gene3D" id="3.30.560.10">
    <property type="entry name" value="Glucose Oxidase, domain 3"/>
    <property type="match status" value="1"/>
</dbReference>
<evidence type="ECO:0000256" key="1">
    <source>
        <dbReference type="ARBA" id="ARBA00001974"/>
    </source>
</evidence>
<reference evidence="10 11" key="1">
    <citation type="submission" date="2024-01" db="EMBL/GenBank/DDBJ databases">
        <title>A draft genome for a cacao thread blight-causing isolate of Paramarasmius palmivorus.</title>
        <authorList>
            <person name="Baruah I.K."/>
            <person name="Bukari Y."/>
            <person name="Amoako-Attah I."/>
            <person name="Meinhardt L.W."/>
            <person name="Bailey B.A."/>
            <person name="Cohen S.P."/>
        </authorList>
    </citation>
    <scope>NUCLEOTIDE SEQUENCE [LARGE SCALE GENOMIC DNA]</scope>
    <source>
        <strain evidence="10 11">GH-12</strain>
    </source>
</reference>